<feature type="transmembrane region" description="Helical" evidence="7">
    <location>
        <begin position="294"/>
        <end position="314"/>
    </location>
</feature>
<evidence type="ECO:0000256" key="2">
    <source>
        <dbReference type="ARBA" id="ARBA00005982"/>
    </source>
</evidence>
<name>A0AAV1E6U8_OLDCO</name>
<comment type="similarity">
    <text evidence="2">Belongs to the major facilitator superfamily. Proton-dependent oligopeptide transporter (POT/PTR) (TC 2.A.17) family.</text>
</comment>
<dbReference type="InterPro" id="IPR036259">
    <property type="entry name" value="MFS_trans_sf"/>
</dbReference>
<dbReference type="InterPro" id="IPR000109">
    <property type="entry name" value="POT_fam"/>
</dbReference>
<keyword evidence="5 7" id="KW-0472">Membrane</keyword>
<keyword evidence="3 7" id="KW-0812">Transmembrane</keyword>
<protein>
    <submittedName>
        <fullName evidence="8">OLC1v1015750C1</fullName>
    </submittedName>
</protein>
<comment type="subcellular location">
    <subcellularLocation>
        <location evidence="1">Membrane</location>
        <topology evidence="1">Multi-pass membrane protein</topology>
    </subcellularLocation>
</comment>
<accession>A0AAV1E6U8</accession>
<evidence type="ECO:0000256" key="6">
    <source>
        <dbReference type="ARBA" id="ARBA00044504"/>
    </source>
</evidence>
<feature type="transmembrane region" description="Helical" evidence="7">
    <location>
        <begin position="165"/>
        <end position="186"/>
    </location>
</feature>
<reference evidence="8" key="1">
    <citation type="submission" date="2023-03" db="EMBL/GenBank/DDBJ databases">
        <authorList>
            <person name="Julca I."/>
        </authorList>
    </citation>
    <scope>NUCLEOTIDE SEQUENCE</scope>
</reference>
<evidence type="ECO:0000313" key="8">
    <source>
        <dbReference type="EMBL" id="CAI9114925.1"/>
    </source>
</evidence>
<feature type="transmembrane region" description="Helical" evidence="7">
    <location>
        <begin position="128"/>
        <end position="145"/>
    </location>
</feature>
<comment type="similarity">
    <text evidence="6">Belongs to the major facilitator superfamily. Phosphate:H(+) symporter (TC 2.A.1.9) family.</text>
</comment>
<dbReference type="GO" id="GO:0022857">
    <property type="term" value="F:transmembrane transporter activity"/>
    <property type="evidence" value="ECO:0007669"/>
    <property type="project" value="InterPro"/>
</dbReference>
<dbReference type="PANTHER" id="PTHR11654">
    <property type="entry name" value="OLIGOPEPTIDE TRANSPORTER-RELATED"/>
    <property type="match status" value="1"/>
</dbReference>
<evidence type="ECO:0000256" key="1">
    <source>
        <dbReference type="ARBA" id="ARBA00004141"/>
    </source>
</evidence>
<proteinExistence type="inferred from homology"/>
<feature type="transmembrane region" description="Helical" evidence="7">
    <location>
        <begin position="87"/>
        <end position="108"/>
    </location>
</feature>
<dbReference type="AlphaFoldDB" id="A0AAV1E6U8"/>
<dbReference type="SUPFAM" id="SSF103473">
    <property type="entry name" value="MFS general substrate transporter"/>
    <property type="match status" value="1"/>
</dbReference>
<evidence type="ECO:0000256" key="7">
    <source>
        <dbReference type="SAM" id="Phobius"/>
    </source>
</evidence>
<evidence type="ECO:0000256" key="3">
    <source>
        <dbReference type="ARBA" id="ARBA00022692"/>
    </source>
</evidence>
<evidence type="ECO:0000256" key="5">
    <source>
        <dbReference type="ARBA" id="ARBA00023136"/>
    </source>
</evidence>
<feature type="transmembrane region" description="Helical" evidence="7">
    <location>
        <begin position="206"/>
        <end position="228"/>
    </location>
</feature>
<dbReference type="Pfam" id="PF00854">
    <property type="entry name" value="PTR2"/>
    <property type="match status" value="1"/>
</dbReference>
<evidence type="ECO:0000313" key="9">
    <source>
        <dbReference type="Proteomes" id="UP001161247"/>
    </source>
</evidence>
<organism evidence="8 9">
    <name type="scientific">Oldenlandia corymbosa var. corymbosa</name>
    <dbReference type="NCBI Taxonomy" id="529605"/>
    <lineage>
        <taxon>Eukaryota</taxon>
        <taxon>Viridiplantae</taxon>
        <taxon>Streptophyta</taxon>
        <taxon>Embryophyta</taxon>
        <taxon>Tracheophyta</taxon>
        <taxon>Spermatophyta</taxon>
        <taxon>Magnoliopsida</taxon>
        <taxon>eudicotyledons</taxon>
        <taxon>Gunneridae</taxon>
        <taxon>Pentapetalae</taxon>
        <taxon>asterids</taxon>
        <taxon>lamiids</taxon>
        <taxon>Gentianales</taxon>
        <taxon>Rubiaceae</taxon>
        <taxon>Rubioideae</taxon>
        <taxon>Spermacoceae</taxon>
        <taxon>Hedyotis-Oldenlandia complex</taxon>
        <taxon>Oldenlandia</taxon>
    </lineage>
</organism>
<sequence>MTYRFRVSYNERSPFMRICCKFIEATRNWRGSSSAISREEGDQAPSPSDSLECKFPDKEVIASDGSKEGWDVCNVSKFKKANSVRRFYPILISCLIYGIIYSQSLTLYTKQGVTMDRSISPSLQVPAASLQSLLYLSILLFVAIYDRVLVPFARTITGKSSGITILQRIGVGLFVSTITMITAALVERKRLEITKQYGLADKPKETVPMSVVWLVPQYILFGVSEVFVMVGMQEFFCDEMPADLKSTGLALYLSIFGLGSFLSSFMISVIEKVTGRNGHDGWFSDNLNKGHLDYFYWLLAILSAVAFAAFLLAAKSYVYNGRHS</sequence>
<keyword evidence="4 7" id="KW-1133">Transmembrane helix</keyword>
<keyword evidence="9" id="KW-1185">Reference proteome</keyword>
<dbReference type="Proteomes" id="UP001161247">
    <property type="component" value="Chromosome 8"/>
</dbReference>
<dbReference type="GO" id="GO:0016020">
    <property type="term" value="C:membrane"/>
    <property type="evidence" value="ECO:0007669"/>
    <property type="project" value="UniProtKB-SubCell"/>
</dbReference>
<gene>
    <name evidence="8" type="ORF">OLC1_LOCUS21543</name>
</gene>
<evidence type="ECO:0000256" key="4">
    <source>
        <dbReference type="ARBA" id="ARBA00022989"/>
    </source>
</evidence>
<dbReference type="EMBL" id="OX459125">
    <property type="protein sequence ID" value="CAI9114925.1"/>
    <property type="molecule type" value="Genomic_DNA"/>
</dbReference>
<dbReference type="Gene3D" id="1.20.1250.20">
    <property type="entry name" value="MFS general substrate transporter like domains"/>
    <property type="match status" value="1"/>
</dbReference>
<feature type="transmembrane region" description="Helical" evidence="7">
    <location>
        <begin position="249"/>
        <end position="270"/>
    </location>
</feature>